<evidence type="ECO:0000256" key="2">
    <source>
        <dbReference type="SAM" id="Phobius"/>
    </source>
</evidence>
<dbReference type="AlphaFoldDB" id="A0AAE0GUG7"/>
<feature type="transmembrane region" description="Helical" evidence="2">
    <location>
        <begin position="134"/>
        <end position="152"/>
    </location>
</feature>
<gene>
    <name evidence="3" type="ORF">CYMTET_7803</name>
</gene>
<comment type="caution">
    <text evidence="3">The sequence shown here is derived from an EMBL/GenBank/DDBJ whole genome shotgun (WGS) entry which is preliminary data.</text>
</comment>
<evidence type="ECO:0000256" key="1">
    <source>
        <dbReference type="SAM" id="MobiDB-lite"/>
    </source>
</evidence>
<protein>
    <submittedName>
        <fullName evidence="3">Uncharacterized protein</fullName>
    </submittedName>
</protein>
<organism evidence="3 4">
    <name type="scientific">Cymbomonas tetramitiformis</name>
    <dbReference type="NCBI Taxonomy" id="36881"/>
    <lineage>
        <taxon>Eukaryota</taxon>
        <taxon>Viridiplantae</taxon>
        <taxon>Chlorophyta</taxon>
        <taxon>Pyramimonadophyceae</taxon>
        <taxon>Pyramimonadales</taxon>
        <taxon>Pyramimonadaceae</taxon>
        <taxon>Cymbomonas</taxon>
    </lineage>
</organism>
<accession>A0AAE0GUG7</accession>
<feature type="region of interest" description="Disordered" evidence="1">
    <location>
        <begin position="16"/>
        <end position="43"/>
    </location>
</feature>
<feature type="compositionally biased region" description="Low complexity" evidence="1">
    <location>
        <begin position="26"/>
        <end position="43"/>
    </location>
</feature>
<feature type="transmembrane region" description="Helical" evidence="2">
    <location>
        <begin position="230"/>
        <end position="248"/>
    </location>
</feature>
<feature type="transmembrane region" description="Helical" evidence="2">
    <location>
        <begin position="179"/>
        <end position="198"/>
    </location>
</feature>
<keyword evidence="2" id="KW-1133">Transmembrane helix</keyword>
<proteinExistence type="predicted"/>
<feature type="transmembrane region" description="Helical" evidence="2">
    <location>
        <begin position="205"/>
        <end position="224"/>
    </location>
</feature>
<sequence length="271" mass="29309">MTTTASMCSRRIRTAAWLGEAPEPPAGRASGEEPAPPAAAQGACPSIERCSSNVTSSTRQFPTDCSRENRTLGHLYSVCTPSRCPNENVPRLVESGDYPCERIDDSGRIISPGGTTHGKVGEGSETEFSVDLPLLYASCVILILLFYFIIYVDLHTTARIVAPVELHTRQSLQVLDKGVSLGASVVVAFFVWLVHALLYDVSGMWAGVLPAAVTLVCTCTFRLVSRSSGLLALEALSISFGLYSAHILDSRRRRNVQRSSRALYTQLSTAQ</sequence>
<name>A0AAE0GUG7_9CHLO</name>
<keyword evidence="2" id="KW-0812">Transmembrane</keyword>
<dbReference type="Proteomes" id="UP001190700">
    <property type="component" value="Unassembled WGS sequence"/>
</dbReference>
<keyword evidence="4" id="KW-1185">Reference proteome</keyword>
<evidence type="ECO:0000313" key="4">
    <source>
        <dbReference type="Proteomes" id="UP001190700"/>
    </source>
</evidence>
<dbReference type="EMBL" id="LGRX02002251">
    <property type="protein sequence ID" value="KAK3284564.1"/>
    <property type="molecule type" value="Genomic_DNA"/>
</dbReference>
<keyword evidence="2" id="KW-0472">Membrane</keyword>
<evidence type="ECO:0000313" key="3">
    <source>
        <dbReference type="EMBL" id="KAK3284564.1"/>
    </source>
</evidence>
<reference evidence="3 4" key="1">
    <citation type="journal article" date="2015" name="Genome Biol. Evol.">
        <title>Comparative Genomics of a Bacterivorous Green Alga Reveals Evolutionary Causalities and Consequences of Phago-Mixotrophic Mode of Nutrition.</title>
        <authorList>
            <person name="Burns J.A."/>
            <person name="Paasch A."/>
            <person name="Narechania A."/>
            <person name="Kim E."/>
        </authorList>
    </citation>
    <scope>NUCLEOTIDE SEQUENCE [LARGE SCALE GENOMIC DNA]</scope>
    <source>
        <strain evidence="3 4">PLY_AMNH</strain>
    </source>
</reference>